<organism evidence="2 3">
    <name type="scientific">Sphingorhabdus pulchriflava</name>
    <dbReference type="NCBI Taxonomy" id="2292257"/>
    <lineage>
        <taxon>Bacteria</taxon>
        <taxon>Pseudomonadati</taxon>
        <taxon>Pseudomonadota</taxon>
        <taxon>Alphaproteobacteria</taxon>
        <taxon>Sphingomonadales</taxon>
        <taxon>Sphingomonadaceae</taxon>
        <taxon>Sphingorhabdus</taxon>
    </lineage>
</organism>
<gene>
    <name evidence="2" type="ORF">DXH95_09955</name>
</gene>
<proteinExistence type="predicted"/>
<dbReference type="AlphaFoldDB" id="A0A371BK46"/>
<dbReference type="Proteomes" id="UP000263833">
    <property type="component" value="Unassembled WGS sequence"/>
</dbReference>
<dbReference type="InterPro" id="IPR046289">
    <property type="entry name" value="DUF6326"/>
</dbReference>
<keyword evidence="1" id="KW-0812">Transmembrane</keyword>
<keyword evidence="1" id="KW-1133">Transmembrane helix</keyword>
<comment type="caution">
    <text evidence="2">The sequence shown here is derived from an EMBL/GenBank/DDBJ whole genome shotgun (WGS) entry which is preliminary data.</text>
</comment>
<evidence type="ECO:0000313" key="3">
    <source>
        <dbReference type="Proteomes" id="UP000263833"/>
    </source>
</evidence>
<dbReference type="EMBL" id="QRGP01000001">
    <property type="protein sequence ID" value="RDV07959.1"/>
    <property type="molecule type" value="Genomic_DNA"/>
</dbReference>
<sequence length="142" mass="15699">MTGSRPADRPVSERFVLSGLWASTMFCYIYADFFGLFRKGRMASMNEGMILPLGEATPTVLLAVSVMMAIPSLMVALTLILPARVARWSNIVFGLAFTFIQGATMVGGAPAYYLFFGTVEMLMTLLIVWTAWRWSRPQGIGK</sequence>
<feature type="transmembrane region" description="Helical" evidence="1">
    <location>
        <begin position="57"/>
        <end position="81"/>
    </location>
</feature>
<feature type="transmembrane region" description="Helical" evidence="1">
    <location>
        <begin position="15"/>
        <end position="37"/>
    </location>
</feature>
<dbReference type="Pfam" id="PF19851">
    <property type="entry name" value="DUF6326"/>
    <property type="match status" value="1"/>
</dbReference>
<accession>A0A371BK46</accession>
<keyword evidence="3" id="KW-1185">Reference proteome</keyword>
<name>A0A371BK46_9SPHN</name>
<protein>
    <submittedName>
        <fullName evidence="2">Uncharacterized protein</fullName>
    </submittedName>
</protein>
<evidence type="ECO:0000313" key="2">
    <source>
        <dbReference type="EMBL" id="RDV07959.1"/>
    </source>
</evidence>
<dbReference type="OrthoDB" id="1551186at2"/>
<reference evidence="3" key="1">
    <citation type="submission" date="2018-08" db="EMBL/GenBank/DDBJ databases">
        <authorList>
            <person name="Kim S.-J."/>
            <person name="Jung G.-Y."/>
        </authorList>
    </citation>
    <scope>NUCLEOTIDE SEQUENCE [LARGE SCALE GENOMIC DNA]</scope>
    <source>
        <strain evidence="3">GY_G</strain>
    </source>
</reference>
<evidence type="ECO:0000256" key="1">
    <source>
        <dbReference type="SAM" id="Phobius"/>
    </source>
</evidence>
<keyword evidence="1" id="KW-0472">Membrane</keyword>
<feature type="transmembrane region" description="Helical" evidence="1">
    <location>
        <begin position="88"/>
        <end position="106"/>
    </location>
</feature>